<dbReference type="EC" id="5.2.1.8" evidence="3 11"/>
<dbReference type="Gene3D" id="1.10.3120.10">
    <property type="entry name" value="Trigger factor, C-terminal domain"/>
    <property type="match status" value="1"/>
</dbReference>
<dbReference type="InterPro" id="IPR046357">
    <property type="entry name" value="PPIase_dom_sf"/>
</dbReference>
<sequence>MKFEKLSTNRAKFTFEVTPHEFEHGLDHAFDHAVQNVEIKGFRKGKVPRNIFENKFGVESLYEDALNHVIGHLYQQIFDEKSVTVVGEPQIDLDIKNVKRGEPFSLSIIVPIKPEVTLGDYKGVEVAKKNLVATDAEIDAEIKKLLAQNSSLEAKTTDVLENGDTAIFDFEGFVDNVPFDGGKAENYELVIGSGQFIPGFEEGMLGLRIGESRDVNVVFPEQYQAEHLAGKPAVFKVKLHELKVAKLEELNDAFVVGLKREGVETVEALKADIKKSLESQKESSEADRITGTAVKFACDNATVDIPQEMIDSEVNQLRKNVENQAKQYNIDFEMFVQLNGLTMDQFNSEMNKQAKERVLTSLVIEAVAQKENIVATEAEIEAKYDEIAKMYKLGVADVKKQLDPEVVSNEVTFNKAIDLLTASVKEV</sequence>
<dbReference type="InterPro" id="IPR008880">
    <property type="entry name" value="Trigger_fac_C"/>
</dbReference>
<evidence type="ECO:0000256" key="13">
    <source>
        <dbReference type="RuleBase" id="RU003914"/>
    </source>
</evidence>
<evidence type="ECO:0000256" key="8">
    <source>
        <dbReference type="ARBA" id="ARBA00023235"/>
    </source>
</evidence>
<dbReference type="SUPFAM" id="SSF109998">
    <property type="entry name" value="Triger factor/SurA peptide-binding domain-like"/>
    <property type="match status" value="1"/>
</dbReference>
<dbReference type="GO" id="GO:0003755">
    <property type="term" value="F:peptidyl-prolyl cis-trans isomerase activity"/>
    <property type="evidence" value="ECO:0007669"/>
    <property type="project" value="UniProtKB-EC"/>
</dbReference>
<organism evidence="15 16">
    <name type="scientific">Paracholeplasma vituli</name>
    <dbReference type="NCBI Taxonomy" id="69473"/>
    <lineage>
        <taxon>Bacteria</taxon>
        <taxon>Bacillati</taxon>
        <taxon>Mycoplasmatota</taxon>
        <taxon>Mollicutes</taxon>
        <taxon>Acholeplasmatales</taxon>
        <taxon>Acholeplasmataceae</taxon>
        <taxon>Paracholeplasma</taxon>
    </lineage>
</organism>
<proteinExistence type="inferred from homology"/>
<dbReference type="RefSeq" id="WP_262096324.1">
    <property type="nucleotide sequence ID" value="NZ_JAOEGN010000008.1"/>
</dbReference>
<comment type="similarity">
    <text evidence="2 11 13">Belongs to the FKBP-type PPIase family. Tig subfamily.</text>
</comment>
<dbReference type="PANTHER" id="PTHR30560:SF3">
    <property type="entry name" value="TRIGGER FACTOR-LIKE PROTEIN TIG, CHLOROPLASTIC"/>
    <property type="match status" value="1"/>
</dbReference>
<feature type="domain" description="PPIase FKBP-type" evidence="14">
    <location>
        <begin position="163"/>
        <end position="248"/>
    </location>
</feature>
<evidence type="ECO:0000256" key="9">
    <source>
        <dbReference type="ARBA" id="ARBA00023306"/>
    </source>
</evidence>
<dbReference type="Pfam" id="PF05698">
    <property type="entry name" value="Trigger_C"/>
    <property type="match status" value="1"/>
</dbReference>
<evidence type="ECO:0000256" key="6">
    <source>
        <dbReference type="ARBA" id="ARBA00023110"/>
    </source>
</evidence>
<keyword evidence="16" id="KW-1185">Reference proteome</keyword>
<dbReference type="Pfam" id="PF05697">
    <property type="entry name" value="Trigger_N"/>
    <property type="match status" value="1"/>
</dbReference>
<keyword evidence="7 11" id="KW-0143">Chaperone</keyword>
<keyword evidence="5 11" id="KW-0132">Cell division</keyword>
<evidence type="ECO:0000313" key="15">
    <source>
        <dbReference type="EMBL" id="MCU0105061.1"/>
    </source>
</evidence>
<accession>A0ABT2PX90</accession>
<evidence type="ECO:0000256" key="3">
    <source>
        <dbReference type="ARBA" id="ARBA00013194"/>
    </source>
</evidence>
<keyword evidence="9 11" id="KW-0131">Cell cycle</keyword>
<dbReference type="EMBL" id="JAOEGN010000008">
    <property type="protein sequence ID" value="MCU0105061.1"/>
    <property type="molecule type" value="Genomic_DNA"/>
</dbReference>
<keyword evidence="8 11" id="KW-0413">Isomerase</keyword>
<evidence type="ECO:0000256" key="12">
    <source>
        <dbReference type="PROSITE-ProRule" id="PRU00277"/>
    </source>
</evidence>
<comment type="domain">
    <text evidence="11">Consists of 3 domains; the N-terminus binds the ribosome, the middle domain has PPIase activity, while the C-terminus has intrinsic chaperone activity on its own.</text>
</comment>
<name>A0ABT2PX90_9MOLU</name>
<dbReference type="InterPro" id="IPR027304">
    <property type="entry name" value="Trigger_fact/SurA_dom_sf"/>
</dbReference>
<dbReference type="InterPro" id="IPR001179">
    <property type="entry name" value="PPIase_FKBP_dom"/>
</dbReference>
<keyword evidence="11" id="KW-0963">Cytoplasm</keyword>
<comment type="subcellular location">
    <subcellularLocation>
        <location evidence="11">Cytoplasm</location>
    </subcellularLocation>
    <text evidence="11">About half TF is bound to the ribosome near the polypeptide exit tunnel while the other half is free in the cytoplasm.</text>
</comment>
<dbReference type="Proteomes" id="UP001209076">
    <property type="component" value="Unassembled WGS sequence"/>
</dbReference>
<dbReference type="Gene3D" id="3.10.50.40">
    <property type="match status" value="1"/>
</dbReference>
<dbReference type="SUPFAM" id="SSF102735">
    <property type="entry name" value="Trigger factor ribosome-binding domain"/>
    <property type="match status" value="1"/>
</dbReference>
<evidence type="ECO:0000256" key="5">
    <source>
        <dbReference type="ARBA" id="ARBA00022618"/>
    </source>
</evidence>
<dbReference type="Pfam" id="PF00254">
    <property type="entry name" value="FKBP_C"/>
    <property type="match status" value="1"/>
</dbReference>
<dbReference type="PANTHER" id="PTHR30560">
    <property type="entry name" value="TRIGGER FACTOR CHAPERONE AND PEPTIDYL-PROLYL CIS/TRANS ISOMERASE"/>
    <property type="match status" value="1"/>
</dbReference>
<evidence type="ECO:0000256" key="7">
    <source>
        <dbReference type="ARBA" id="ARBA00023186"/>
    </source>
</evidence>
<dbReference type="HAMAP" id="MF_00303">
    <property type="entry name" value="Trigger_factor_Tig"/>
    <property type="match status" value="1"/>
</dbReference>
<evidence type="ECO:0000313" key="16">
    <source>
        <dbReference type="Proteomes" id="UP001209076"/>
    </source>
</evidence>
<comment type="catalytic activity">
    <reaction evidence="1 11 12">
        <text>[protein]-peptidylproline (omega=180) = [protein]-peptidylproline (omega=0)</text>
        <dbReference type="Rhea" id="RHEA:16237"/>
        <dbReference type="Rhea" id="RHEA-COMP:10747"/>
        <dbReference type="Rhea" id="RHEA-COMP:10748"/>
        <dbReference type="ChEBI" id="CHEBI:83833"/>
        <dbReference type="ChEBI" id="CHEBI:83834"/>
        <dbReference type="EC" id="5.2.1.8"/>
    </reaction>
</comment>
<evidence type="ECO:0000256" key="11">
    <source>
        <dbReference type="HAMAP-Rule" id="MF_00303"/>
    </source>
</evidence>
<dbReference type="InterPro" id="IPR005215">
    <property type="entry name" value="Trig_fac"/>
</dbReference>
<dbReference type="NCBIfam" id="TIGR00115">
    <property type="entry name" value="tig"/>
    <property type="match status" value="1"/>
</dbReference>
<dbReference type="PROSITE" id="PS50059">
    <property type="entry name" value="FKBP_PPIASE"/>
    <property type="match status" value="1"/>
</dbReference>
<dbReference type="SUPFAM" id="SSF54534">
    <property type="entry name" value="FKBP-like"/>
    <property type="match status" value="1"/>
</dbReference>
<gene>
    <name evidence="11 15" type="primary">tig</name>
    <name evidence="15" type="ORF">N7603_05265</name>
</gene>
<dbReference type="PIRSF" id="PIRSF003095">
    <property type="entry name" value="Trigger_factor"/>
    <property type="match status" value="1"/>
</dbReference>
<dbReference type="Gene3D" id="3.30.70.1050">
    <property type="entry name" value="Trigger factor ribosome-binding domain"/>
    <property type="match status" value="1"/>
</dbReference>
<dbReference type="InterPro" id="IPR008881">
    <property type="entry name" value="Trigger_fac_ribosome-bd_bac"/>
</dbReference>
<dbReference type="InterPro" id="IPR036611">
    <property type="entry name" value="Trigger_fac_ribosome-bd_sf"/>
</dbReference>
<comment type="caution">
    <text evidence="15">The sequence shown here is derived from an EMBL/GenBank/DDBJ whole genome shotgun (WGS) entry which is preliminary data.</text>
</comment>
<dbReference type="InterPro" id="IPR037041">
    <property type="entry name" value="Trigger_fac_C_sf"/>
</dbReference>
<reference evidence="16" key="1">
    <citation type="submission" date="2023-07" db="EMBL/GenBank/DDBJ databases">
        <title>Novel Mycoplasma species identified in domestic and wild animals.</title>
        <authorList>
            <person name="Volokhov D.V."/>
            <person name="Furtak V.A."/>
            <person name="Zagorodnyaya T.A."/>
        </authorList>
    </citation>
    <scope>NUCLEOTIDE SEQUENCE [LARGE SCALE GENOMIC DNA]</scope>
    <source>
        <strain evidence="16">92-19</strain>
    </source>
</reference>
<evidence type="ECO:0000256" key="10">
    <source>
        <dbReference type="ARBA" id="ARBA00029986"/>
    </source>
</evidence>
<comment type="function">
    <text evidence="11">Involved in protein export. Acts as a chaperone by maintaining the newly synthesized protein in an open conformation. Functions as a peptidyl-prolyl cis-trans isomerase.</text>
</comment>
<protein>
    <recommendedName>
        <fullName evidence="4 11">Trigger factor</fullName>
        <shortName evidence="11">TF</shortName>
        <ecNumber evidence="3 11">5.2.1.8</ecNumber>
    </recommendedName>
    <alternativeName>
        <fullName evidence="10 11">PPIase</fullName>
    </alternativeName>
</protein>
<keyword evidence="6 11" id="KW-0697">Rotamase</keyword>
<evidence type="ECO:0000256" key="4">
    <source>
        <dbReference type="ARBA" id="ARBA00016902"/>
    </source>
</evidence>
<evidence type="ECO:0000256" key="2">
    <source>
        <dbReference type="ARBA" id="ARBA00005464"/>
    </source>
</evidence>
<evidence type="ECO:0000259" key="14">
    <source>
        <dbReference type="PROSITE" id="PS50059"/>
    </source>
</evidence>
<evidence type="ECO:0000256" key="1">
    <source>
        <dbReference type="ARBA" id="ARBA00000971"/>
    </source>
</evidence>